<dbReference type="Gene3D" id="3.20.20.140">
    <property type="entry name" value="Metal-dependent hydrolases"/>
    <property type="match status" value="1"/>
</dbReference>
<evidence type="ECO:0000313" key="9">
    <source>
        <dbReference type="EMBL" id="KAF7284439.1"/>
    </source>
</evidence>
<feature type="domain" description="Adenosine deaminase" evidence="8">
    <location>
        <begin position="9"/>
        <end position="216"/>
    </location>
</feature>
<dbReference type="Pfam" id="PF00962">
    <property type="entry name" value="A_deaminase"/>
    <property type="match status" value="1"/>
</dbReference>
<dbReference type="EMBL" id="JAACXV010000078">
    <property type="protein sequence ID" value="KAF7284439.1"/>
    <property type="molecule type" value="Genomic_DNA"/>
</dbReference>
<dbReference type="InterPro" id="IPR006330">
    <property type="entry name" value="Ado/ade_deaminase"/>
</dbReference>
<dbReference type="GO" id="GO:0006154">
    <property type="term" value="P:adenosine catabolic process"/>
    <property type="evidence" value="ECO:0007669"/>
    <property type="project" value="TreeGrafter"/>
</dbReference>
<dbReference type="GO" id="GO:0009117">
    <property type="term" value="P:nucleotide metabolic process"/>
    <property type="evidence" value="ECO:0007669"/>
    <property type="project" value="UniProtKB-KW"/>
</dbReference>
<dbReference type="OrthoDB" id="272271at2759"/>
<feature type="non-terminal residue" evidence="9">
    <location>
        <position position="234"/>
    </location>
</feature>
<dbReference type="GO" id="GO:0046103">
    <property type="term" value="P:inosine biosynthetic process"/>
    <property type="evidence" value="ECO:0007669"/>
    <property type="project" value="TreeGrafter"/>
</dbReference>
<keyword evidence="5" id="KW-0862">Zinc</keyword>
<evidence type="ECO:0000256" key="4">
    <source>
        <dbReference type="ARBA" id="ARBA00022801"/>
    </source>
</evidence>
<keyword evidence="4" id="KW-0378">Hydrolase</keyword>
<comment type="similarity">
    <text evidence="2">Belongs to the metallo-dependent hydrolases superfamily. Adenosine and AMP deaminases family.</text>
</comment>
<dbReference type="SUPFAM" id="SSF51556">
    <property type="entry name" value="Metallo-dependent hydrolases"/>
    <property type="match status" value="1"/>
</dbReference>
<dbReference type="GO" id="GO:0046872">
    <property type="term" value="F:metal ion binding"/>
    <property type="evidence" value="ECO:0007669"/>
    <property type="project" value="UniProtKB-KW"/>
</dbReference>
<organism evidence="9 10">
    <name type="scientific">Rhynchophorus ferrugineus</name>
    <name type="common">Red palm weevil</name>
    <name type="synonym">Curculio ferrugineus</name>
    <dbReference type="NCBI Taxonomy" id="354439"/>
    <lineage>
        <taxon>Eukaryota</taxon>
        <taxon>Metazoa</taxon>
        <taxon>Ecdysozoa</taxon>
        <taxon>Arthropoda</taxon>
        <taxon>Hexapoda</taxon>
        <taxon>Insecta</taxon>
        <taxon>Pterygota</taxon>
        <taxon>Neoptera</taxon>
        <taxon>Endopterygota</taxon>
        <taxon>Coleoptera</taxon>
        <taxon>Polyphaga</taxon>
        <taxon>Cucujiformia</taxon>
        <taxon>Curculionidae</taxon>
        <taxon>Dryophthorinae</taxon>
        <taxon>Rhynchophorus</taxon>
    </lineage>
</organism>
<protein>
    <recommendedName>
        <fullName evidence="8">Adenosine deaminase domain-containing protein</fullName>
    </recommendedName>
</protein>
<evidence type="ECO:0000256" key="6">
    <source>
        <dbReference type="ARBA" id="ARBA00023080"/>
    </source>
</evidence>
<comment type="caution">
    <text evidence="9">The sequence shown here is derived from an EMBL/GenBank/DDBJ whole genome shotgun (WGS) entry which is preliminary data.</text>
</comment>
<evidence type="ECO:0000256" key="1">
    <source>
        <dbReference type="ARBA" id="ARBA00001947"/>
    </source>
</evidence>
<keyword evidence="6" id="KW-0546">Nucleotide metabolism</keyword>
<evidence type="ECO:0000256" key="7">
    <source>
        <dbReference type="ARBA" id="ARBA00048787"/>
    </source>
</evidence>
<evidence type="ECO:0000256" key="2">
    <source>
        <dbReference type="ARBA" id="ARBA00006676"/>
    </source>
</evidence>
<gene>
    <name evidence="9" type="ORF">GWI33_022221</name>
</gene>
<dbReference type="InterPro" id="IPR032466">
    <property type="entry name" value="Metal_Hydrolase"/>
</dbReference>
<keyword evidence="3" id="KW-0479">Metal-binding</keyword>
<comment type="catalytic activity">
    <reaction evidence="7">
        <text>N(6)-methyl-AMP + H2O + H(+) = IMP + methylamine</text>
        <dbReference type="Rhea" id="RHEA:16001"/>
        <dbReference type="ChEBI" id="CHEBI:15377"/>
        <dbReference type="ChEBI" id="CHEBI:15378"/>
        <dbReference type="ChEBI" id="CHEBI:58053"/>
        <dbReference type="ChEBI" id="CHEBI:59338"/>
        <dbReference type="ChEBI" id="CHEBI:144842"/>
    </reaction>
    <physiologicalReaction direction="left-to-right" evidence="7">
        <dbReference type="Rhea" id="RHEA:16002"/>
    </physiologicalReaction>
</comment>
<dbReference type="GO" id="GO:0004000">
    <property type="term" value="F:adenosine deaminase activity"/>
    <property type="evidence" value="ECO:0007669"/>
    <property type="project" value="TreeGrafter"/>
</dbReference>
<keyword evidence="10" id="KW-1185">Reference proteome</keyword>
<evidence type="ECO:0000313" key="10">
    <source>
        <dbReference type="Proteomes" id="UP000625711"/>
    </source>
</evidence>
<reference evidence="9" key="1">
    <citation type="submission" date="2020-08" db="EMBL/GenBank/DDBJ databases">
        <title>Genome sequencing and assembly of the red palm weevil Rhynchophorus ferrugineus.</title>
        <authorList>
            <person name="Dias G.B."/>
            <person name="Bergman C.M."/>
            <person name="Manee M."/>
        </authorList>
    </citation>
    <scope>NUCLEOTIDE SEQUENCE</scope>
    <source>
        <strain evidence="9">AA-2017</strain>
        <tissue evidence="9">Whole larva</tissue>
    </source>
</reference>
<accession>A0A834INP0</accession>
<dbReference type="AlphaFoldDB" id="A0A834INP0"/>
<dbReference type="PANTHER" id="PTHR11409">
    <property type="entry name" value="ADENOSINE DEAMINASE"/>
    <property type="match status" value="1"/>
</dbReference>
<evidence type="ECO:0000259" key="8">
    <source>
        <dbReference type="Pfam" id="PF00962"/>
    </source>
</evidence>
<dbReference type="InterPro" id="IPR001365">
    <property type="entry name" value="A_deaminase_dom"/>
</dbReference>
<evidence type="ECO:0000256" key="3">
    <source>
        <dbReference type="ARBA" id="ARBA00022723"/>
    </source>
</evidence>
<sequence>METFCSKLPKIELHAHLNGSLSRETLKKFGCADNDILEYNQAKQTTLDQVFDIFKIAHQATSTKQNLYESTVKVIEEFASDNVIYLELRTTPRKEADMTEDEYVETVIKALLDSESSDIMVKLILSIDRRHTYDQQVETLKTIIKYKKLYPDVVRGIDLSGDPTKGAFFRDIFEKARRNELFVAMHCAEIKNDAEVMEMFDFKPDRLGHATFIHPDFQGSAELWELYTKLQIPV</sequence>
<evidence type="ECO:0000256" key="5">
    <source>
        <dbReference type="ARBA" id="ARBA00022833"/>
    </source>
</evidence>
<name>A0A834INP0_RHYFE</name>
<proteinExistence type="inferred from homology"/>
<dbReference type="Proteomes" id="UP000625711">
    <property type="component" value="Unassembled WGS sequence"/>
</dbReference>
<comment type="cofactor">
    <cofactor evidence="1">
        <name>Zn(2+)</name>
        <dbReference type="ChEBI" id="CHEBI:29105"/>
    </cofactor>
</comment>
<dbReference type="PANTHER" id="PTHR11409:SF42">
    <property type="entry name" value="ADENOSINE DEAMINASE-LIKE PROTEIN"/>
    <property type="match status" value="1"/>
</dbReference>